<evidence type="ECO:0000313" key="4">
    <source>
        <dbReference type="EMBL" id="PJI94505.1"/>
    </source>
</evidence>
<evidence type="ECO:0000256" key="1">
    <source>
        <dbReference type="ARBA" id="ARBA00023125"/>
    </source>
</evidence>
<dbReference type="InterPro" id="IPR011344">
    <property type="entry name" value="ssDNA-bd"/>
</dbReference>
<proteinExistence type="inferred from homology"/>
<dbReference type="PANTHER" id="PTHR10302:SF0">
    <property type="entry name" value="SINGLE-STRANDED DNA-BINDING PROTEIN, MITOCHONDRIAL"/>
    <property type="match status" value="1"/>
</dbReference>
<dbReference type="GO" id="GO:0006260">
    <property type="term" value="P:DNA replication"/>
    <property type="evidence" value="ECO:0007669"/>
    <property type="project" value="InterPro"/>
</dbReference>
<sequence length="198" mass="20863">MSEVTVTLTGFVATEPRHVVSASGTSYTTFRTATTRRYFDRSSGEWRDGQTLWFTVKTWRDTARNVAQSLRKGDPVVAQGVLGVDEWTGSDGPRTSLVLEARSLGPDLSRGEARFVQVVHRPTVPAPGSTGSGDGDGRPAEQTLVVDRADGPGAAAPEESARDTTDDDDPWAAGLLDADGGGTEDAVPHEPEPAVAGA</sequence>
<dbReference type="PANTHER" id="PTHR10302">
    <property type="entry name" value="SINGLE-STRANDED DNA-BINDING PROTEIN"/>
    <property type="match status" value="1"/>
</dbReference>
<keyword evidence="5" id="KW-1185">Reference proteome</keyword>
<accession>A0A2M8WU84</accession>
<dbReference type="InterPro" id="IPR012340">
    <property type="entry name" value="NA-bd_OB-fold"/>
</dbReference>
<evidence type="ECO:0000256" key="3">
    <source>
        <dbReference type="SAM" id="MobiDB-lite"/>
    </source>
</evidence>
<gene>
    <name evidence="4" type="ORF">CLV34_0344</name>
</gene>
<dbReference type="Pfam" id="PF00436">
    <property type="entry name" value="SSB"/>
    <property type="match status" value="1"/>
</dbReference>
<dbReference type="Gene3D" id="2.40.50.140">
    <property type="entry name" value="Nucleic acid-binding proteins"/>
    <property type="match status" value="1"/>
</dbReference>
<dbReference type="GO" id="GO:0003697">
    <property type="term" value="F:single-stranded DNA binding"/>
    <property type="evidence" value="ECO:0007669"/>
    <property type="project" value="UniProtKB-UniRule"/>
</dbReference>
<dbReference type="RefSeq" id="WP_100348530.1">
    <property type="nucleotide sequence ID" value="NZ_PGTZ01000006.1"/>
</dbReference>
<comment type="caution">
    <text evidence="4">The sequence shown here is derived from an EMBL/GenBank/DDBJ whole genome shotgun (WGS) entry which is preliminary data.</text>
</comment>
<reference evidence="4 5" key="1">
    <citation type="submission" date="2017-11" db="EMBL/GenBank/DDBJ databases">
        <title>Genomic Encyclopedia of Archaeal and Bacterial Type Strains, Phase II (KMG-II): From Individual Species to Whole Genera.</title>
        <authorList>
            <person name="Goeker M."/>
        </authorList>
    </citation>
    <scope>NUCLEOTIDE SEQUENCE [LARGE SCALE GENOMIC DNA]</scope>
    <source>
        <strain evidence="4 5">DSM 22413</strain>
    </source>
</reference>
<evidence type="ECO:0000313" key="5">
    <source>
        <dbReference type="Proteomes" id="UP000231586"/>
    </source>
</evidence>
<dbReference type="OrthoDB" id="4427276at2"/>
<feature type="region of interest" description="Disordered" evidence="3">
    <location>
        <begin position="121"/>
        <end position="198"/>
    </location>
</feature>
<comment type="subunit">
    <text evidence="2">Homotetramer.</text>
</comment>
<comment type="caution">
    <text evidence="2">Lacks conserved residue(s) required for the propagation of feature annotation.</text>
</comment>
<keyword evidence="1 2" id="KW-0238">DNA-binding</keyword>
<dbReference type="AlphaFoldDB" id="A0A2M8WU84"/>
<dbReference type="PROSITE" id="PS50935">
    <property type="entry name" value="SSB"/>
    <property type="match status" value="1"/>
</dbReference>
<dbReference type="EMBL" id="PGTZ01000006">
    <property type="protein sequence ID" value="PJI94505.1"/>
    <property type="molecule type" value="Genomic_DNA"/>
</dbReference>
<evidence type="ECO:0000256" key="2">
    <source>
        <dbReference type="HAMAP-Rule" id="MF_00984"/>
    </source>
</evidence>
<dbReference type="InterPro" id="IPR000424">
    <property type="entry name" value="Primosome_PriB/ssb"/>
</dbReference>
<dbReference type="CDD" id="cd04496">
    <property type="entry name" value="SSB_OBF"/>
    <property type="match status" value="1"/>
</dbReference>
<dbReference type="HAMAP" id="MF_00984">
    <property type="entry name" value="SSB"/>
    <property type="match status" value="1"/>
</dbReference>
<dbReference type="Proteomes" id="UP000231586">
    <property type="component" value="Unassembled WGS sequence"/>
</dbReference>
<dbReference type="SUPFAM" id="SSF50249">
    <property type="entry name" value="Nucleic acid-binding proteins"/>
    <property type="match status" value="1"/>
</dbReference>
<name>A0A2M8WU84_9MICO</name>
<dbReference type="GO" id="GO:0009295">
    <property type="term" value="C:nucleoid"/>
    <property type="evidence" value="ECO:0007669"/>
    <property type="project" value="TreeGrafter"/>
</dbReference>
<protein>
    <recommendedName>
        <fullName evidence="2">Single-stranded DNA-binding protein</fullName>
        <shortName evidence="2">SSB</shortName>
    </recommendedName>
</protein>
<organism evidence="4 5">
    <name type="scientific">Luteimicrobium subarcticum</name>
    <dbReference type="NCBI Taxonomy" id="620910"/>
    <lineage>
        <taxon>Bacteria</taxon>
        <taxon>Bacillati</taxon>
        <taxon>Actinomycetota</taxon>
        <taxon>Actinomycetes</taxon>
        <taxon>Micrococcales</taxon>
        <taxon>Luteimicrobium</taxon>
    </lineage>
</organism>